<feature type="coiled-coil region" evidence="4">
    <location>
        <begin position="87"/>
        <end position="174"/>
    </location>
</feature>
<dbReference type="Gene3D" id="2.40.420.20">
    <property type="match status" value="1"/>
</dbReference>
<keyword evidence="5" id="KW-0812">Transmembrane</keyword>
<feature type="domain" description="YknX-like beta-barrel" evidence="9">
    <location>
        <begin position="209"/>
        <end position="292"/>
    </location>
</feature>
<evidence type="ECO:0000256" key="2">
    <source>
        <dbReference type="ARBA" id="ARBA00009477"/>
    </source>
</evidence>
<dbReference type="NCBIfam" id="TIGR01730">
    <property type="entry name" value="RND_mfp"/>
    <property type="match status" value="1"/>
</dbReference>
<evidence type="ECO:0000256" key="5">
    <source>
        <dbReference type="SAM" id="Phobius"/>
    </source>
</evidence>
<dbReference type="EMBL" id="QCZG01000011">
    <property type="protein sequence ID" value="PWA12189.1"/>
    <property type="molecule type" value="Genomic_DNA"/>
</dbReference>
<dbReference type="PANTHER" id="PTHR32347">
    <property type="entry name" value="EFFLUX SYSTEM COMPONENT YKNX-RELATED"/>
    <property type="match status" value="1"/>
</dbReference>
<dbReference type="SUPFAM" id="SSF111369">
    <property type="entry name" value="HlyD-like secretion proteins"/>
    <property type="match status" value="1"/>
</dbReference>
<dbReference type="Gene3D" id="2.40.30.170">
    <property type="match status" value="1"/>
</dbReference>
<dbReference type="AlphaFoldDB" id="A0A2U1K4V4"/>
<gene>
    <name evidence="10" type="ORF">DCC39_07070</name>
</gene>
<dbReference type="Proteomes" id="UP000245998">
    <property type="component" value="Unassembled WGS sequence"/>
</dbReference>
<evidence type="ECO:0000313" key="11">
    <source>
        <dbReference type="Proteomes" id="UP000245998"/>
    </source>
</evidence>
<sequence>MKKVWIAVGIVIVLAGLIGFNIWKKSAEGKITAEVTTLKEETITETVMTPGQLKLADQQTIYHSPEKGEVAEIFVKEGDDVKKGTPLIRYENKQLTLEQKQNELQLRSAYLQANDLRKQHEELDKLLKDDKDNEQLKAEHDQIKLQQQQANIEIQQQQLQKESIQQQMNDLEIKSDIDGKVVEVNEQAAAGANQLEQQPVVRIGTIDKLIVEGVISEYDTLKIKKGQTVTLKSDAVPDKTWKGKVSLVADLPKELDNLGTETSTGGVQYPVQITVEDKEMNLKPGFQMIVEITTDEHKANVLPLTAVKQDGDDNYVYIVKNKKAVRQKVKVGSVSNETIEITDGLSNKEKVIVEPPDKLKEGMEVTVK</sequence>
<keyword evidence="5" id="KW-1133">Transmembrane helix</keyword>
<evidence type="ECO:0000256" key="4">
    <source>
        <dbReference type="SAM" id="Coils"/>
    </source>
</evidence>
<keyword evidence="5" id="KW-0472">Membrane</keyword>
<evidence type="ECO:0000259" key="7">
    <source>
        <dbReference type="Pfam" id="PF25984"/>
    </source>
</evidence>
<dbReference type="InterPro" id="IPR006143">
    <property type="entry name" value="RND_pump_MFP"/>
</dbReference>
<dbReference type="InterPro" id="IPR058638">
    <property type="entry name" value="HH_YknX-like"/>
</dbReference>
<evidence type="ECO:0000259" key="8">
    <source>
        <dbReference type="Pfam" id="PF25989"/>
    </source>
</evidence>
<evidence type="ECO:0000313" key="10">
    <source>
        <dbReference type="EMBL" id="PWA12189.1"/>
    </source>
</evidence>
<dbReference type="InterPro" id="IPR058639">
    <property type="entry name" value="BSH_YknX-like"/>
</dbReference>
<dbReference type="GO" id="GO:0016020">
    <property type="term" value="C:membrane"/>
    <property type="evidence" value="ECO:0007669"/>
    <property type="project" value="InterPro"/>
</dbReference>
<dbReference type="InterPro" id="IPR058637">
    <property type="entry name" value="YknX-like_C"/>
</dbReference>
<feature type="domain" description="YknX-like C-terminal permuted SH3-like" evidence="8">
    <location>
        <begin position="300"/>
        <end position="367"/>
    </location>
</feature>
<dbReference type="Pfam" id="PF25989">
    <property type="entry name" value="YknX_C"/>
    <property type="match status" value="1"/>
</dbReference>
<evidence type="ECO:0000256" key="3">
    <source>
        <dbReference type="ARBA" id="ARBA00023054"/>
    </source>
</evidence>
<feature type="transmembrane region" description="Helical" evidence="5">
    <location>
        <begin position="6"/>
        <end position="23"/>
    </location>
</feature>
<dbReference type="RefSeq" id="WP_116554195.1">
    <property type="nucleotide sequence ID" value="NZ_QCZG01000011.1"/>
</dbReference>
<protein>
    <submittedName>
        <fullName evidence="10">Efflux transporter periplasmic adaptor subunit</fullName>
    </submittedName>
</protein>
<dbReference type="GO" id="GO:0022857">
    <property type="term" value="F:transmembrane transporter activity"/>
    <property type="evidence" value="ECO:0007669"/>
    <property type="project" value="InterPro"/>
</dbReference>
<keyword evidence="11" id="KW-1185">Reference proteome</keyword>
<name>A0A2U1K4V4_9BACI</name>
<dbReference type="Pfam" id="PF25990">
    <property type="entry name" value="Beta-barrel_YknX"/>
    <property type="match status" value="1"/>
</dbReference>
<dbReference type="InterPro" id="IPR050465">
    <property type="entry name" value="UPF0194_transport"/>
</dbReference>
<dbReference type="PRINTS" id="PR01490">
    <property type="entry name" value="RTXTOXIND"/>
</dbReference>
<evidence type="ECO:0000259" key="9">
    <source>
        <dbReference type="Pfam" id="PF25990"/>
    </source>
</evidence>
<organism evidence="10 11">
    <name type="scientific">Pueribacillus theae</name>
    <dbReference type="NCBI Taxonomy" id="2171751"/>
    <lineage>
        <taxon>Bacteria</taxon>
        <taxon>Bacillati</taxon>
        <taxon>Bacillota</taxon>
        <taxon>Bacilli</taxon>
        <taxon>Bacillales</taxon>
        <taxon>Bacillaceae</taxon>
        <taxon>Pueribacillus</taxon>
    </lineage>
</organism>
<dbReference type="Gene3D" id="2.40.50.100">
    <property type="match status" value="1"/>
</dbReference>
<accession>A0A2U1K4V4</accession>
<comment type="similarity">
    <text evidence="2">Belongs to the membrane fusion protein (MFP) (TC 8.A.1) family.</text>
</comment>
<feature type="domain" description="YknX-like alpha-helical hairpin" evidence="6">
    <location>
        <begin position="93"/>
        <end position="170"/>
    </location>
</feature>
<dbReference type="OrthoDB" id="85226at2"/>
<dbReference type="Pfam" id="PF25984">
    <property type="entry name" value="BSH_YknX"/>
    <property type="match status" value="1"/>
</dbReference>
<dbReference type="GO" id="GO:0030313">
    <property type="term" value="C:cell envelope"/>
    <property type="evidence" value="ECO:0007669"/>
    <property type="project" value="UniProtKB-SubCell"/>
</dbReference>
<dbReference type="InterPro" id="IPR058636">
    <property type="entry name" value="Beta-barrel_YknX"/>
</dbReference>
<comment type="subcellular location">
    <subcellularLocation>
        <location evidence="1">Cell envelope</location>
    </subcellularLocation>
</comment>
<reference evidence="10 11" key="1">
    <citation type="submission" date="2018-04" db="EMBL/GenBank/DDBJ databases">
        <title>Camelliibacillus theae gen. nov., sp. nov., isolated from Pu'er tea.</title>
        <authorList>
            <person name="Niu L."/>
        </authorList>
    </citation>
    <scope>NUCLEOTIDE SEQUENCE [LARGE SCALE GENOMIC DNA]</scope>
    <source>
        <strain evidence="10 11">T8</strain>
    </source>
</reference>
<feature type="domain" description="YknX-like barrel-sandwich hybrid" evidence="7">
    <location>
        <begin position="59"/>
        <end position="204"/>
    </location>
</feature>
<dbReference type="PANTHER" id="PTHR32347:SF14">
    <property type="entry name" value="EFFLUX SYSTEM COMPONENT YKNX-RELATED"/>
    <property type="match status" value="1"/>
</dbReference>
<proteinExistence type="inferred from homology"/>
<dbReference type="Pfam" id="PF25982">
    <property type="entry name" value="HH_YknX"/>
    <property type="match status" value="1"/>
</dbReference>
<evidence type="ECO:0000256" key="1">
    <source>
        <dbReference type="ARBA" id="ARBA00004196"/>
    </source>
</evidence>
<keyword evidence="3 4" id="KW-0175">Coiled coil</keyword>
<evidence type="ECO:0000259" key="6">
    <source>
        <dbReference type="Pfam" id="PF25982"/>
    </source>
</evidence>
<comment type="caution">
    <text evidence="10">The sequence shown here is derived from an EMBL/GenBank/DDBJ whole genome shotgun (WGS) entry which is preliminary data.</text>
</comment>